<dbReference type="Pfam" id="PF02607">
    <property type="entry name" value="B12-binding_2"/>
    <property type="match status" value="1"/>
</dbReference>
<reference evidence="5 6" key="1">
    <citation type="submission" date="2021-05" db="EMBL/GenBank/DDBJ databases">
        <title>Complete genome of Nocardioides aquaticus KCTC 9944T isolated from meromictic and hypersaline Ekho Lake, Antarctica.</title>
        <authorList>
            <person name="Hwang K."/>
            <person name="Kim K.M."/>
            <person name="Choe H."/>
        </authorList>
    </citation>
    <scope>NUCLEOTIDE SEQUENCE [LARGE SCALE GENOMIC DNA]</scope>
    <source>
        <strain evidence="5 6">KCTC 9944</strain>
    </source>
</reference>
<proteinExistence type="predicted"/>
<dbReference type="InterPro" id="IPR009061">
    <property type="entry name" value="DNA-bd_dom_put_sf"/>
</dbReference>
<evidence type="ECO:0000259" key="4">
    <source>
        <dbReference type="PROSITE" id="PS51332"/>
    </source>
</evidence>
<feature type="domain" description="B12-binding" evidence="4">
    <location>
        <begin position="195"/>
        <end position="310"/>
    </location>
</feature>
<dbReference type="Gene3D" id="3.40.50.280">
    <property type="entry name" value="Cobalamin-binding domain"/>
    <property type="match status" value="1"/>
</dbReference>
<dbReference type="PROSITE" id="PS50937">
    <property type="entry name" value="HTH_MERR_2"/>
    <property type="match status" value="1"/>
</dbReference>
<name>A0ABX8EGU6_9ACTN</name>
<dbReference type="SUPFAM" id="SSF52242">
    <property type="entry name" value="Cobalamin (vitamin B12)-binding domain"/>
    <property type="match status" value="1"/>
</dbReference>
<protein>
    <submittedName>
        <fullName evidence="5">HTH-type transcriptional repressor CarH</fullName>
    </submittedName>
</protein>
<dbReference type="InterPro" id="IPR003759">
    <property type="entry name" value="Cbl-bd_cap"/>
</dbReference>
<dbReference type="Proteomes" id="UP000679307">
    <property type="component" value="Chromosome"/>
</dbReference>
<dbReference type="InterPro" id="IPR006158">
    <property type="entry name" value="Cobalamin-bd"/>
</dbReference>
<keyword evidence="1" id="KW-0238">DNA-binding</keyword>
<dbReference type="EMBL" id="CP075371">
    <property type="protein sequence ID" value="QVT79755.1"/>
    <property type="molecule type" value="Genomic_DNA"/>
</dbReference>
<dbReference type="Gene3D" id="1.10.1660.10">
    <property type="match status" value="1"/>
</dbReference>
<dbReference type="PANTHER" id="PTHR30204:SF97">
    <property type="entry name" value="MERR FAMILY REGULATORY PROTEIN"/>
    <property type="match status" value="1"/>
</dbReference>
<dbReference type="InterPro" id="IPR036724">
    <property type="entry name" value="Cobalamin-bd_sf"/>
</dbReference>
<sequence length="310" mass="32243">MSVTSSSQDGADAGVSVGMAAARLGVTTSTLRSWERRYGVTPSLRTPGGHRRYSDADIERLDQVQRDIQSGLPPAAAAAAALRADTAPEPATRARRGAGPGGRVIAVPGASASARGLARAAGQLDLDGVENLILEGLRSGGVLRTWDEMMRPVLVAVGKRWAESGEAIEVEHVLSEAALGALRRRRAELPVADERRPVLLSSAVRDQHTLTLHVLAVGLMERRVPARIIGAQVPVAALAAAVRRIRPAAVFVNCAVSGGVDPDELAAQLPRTRPPTLVVVGGAGWPSELPGALRRAAGLEEALDLLAGSA</sequence>
<dbReference type="PROSITE" id="PS51332">
    <property type="entry name" value="B12_BINDING"/>
    <property type="match status" value="1"/>
</dbReference>
<accession>A0ABX8EGU6</accession>
<evidence type="ECO:0000313" key="6">
    <source>
        <dbReference type="Proteomes" id="UP000679307"/>
    </source>
</evidence>
<feature type="region of interest" description="Disordered" evidence="2">
    <location>
        <begin position="83"/>
        <end position="103"/>
    </location>
</feature>
<feature type="domain" description="HTH merR-type" evidence="3">
    <location>
        <begin position="16"/>
        <end position="83"/>
    </location>
</feature>
<dbReference type="InterPro" id="IPR047057">
    <property type="entry name" value="MerR_fam"/>
</dbReference>
<dbReference type="PANTHER" id="PTHR30204">
    <property type="entry name" value="REDOX-CYCLING DRUG-SENSING TRANSCRIPTIONAL ACTIVATOR SOXR"/>
    <property type="match status" value="1"/>
</dbReference>
<evidence type="ECO:0000259" key="3">
    <source>
        <dbReference type="PROSITE" id="PS50937"/>
    </source>
</evidence>
<gene>
    <name evidence="5" type="primary">carH_3</name>
    <name evidence="5" type="ORF">ENKNEFLB_02145</name>
</gene>
<keyword evidence="6" id="KW-1185">Reference proteome</keyword>
<dbReference type="Pfam" id="PF13411">
    <property type="entry name" value="MerR_1"/>
    <property type="match status" value="1"/>
</dbReference>
<evidence type="ECO:0000256" key="1">
    <source>
        <dbReference type="ARBA" id="ARBA00023125"/>
    </source>
</evidence>
<evidence type="ECO:0000256" key="2">
    <source>
        <dbReference type="SAM" id="MobiDB-lite"/>
    </source>
</evidence>
<dbReference type="SMART" id="SM00422">
    <property type="entry name" value="HTH_MERR"/>
    <property type="match status" value="1"/>
</dbReference>
<dbReference type="Gene3D" id="1.10.1240.10">
    <property type="entry name" value="Methionine synthase domain"/>
    <property type="match status" value="1"/>
</dbReference>
<dbReference type="InterPro" id="IPR036594">
    <property type="entry name" value="Meth_synthase_dom"/>
</dbReference>
<dbReference type="RefSeq" id="WP_214059165.1">
    <property type="nucleotide sequence ID" value="NZ_BAAAHS010000068.1"/>
</dbReference>
<dbReference type="InterPro" id="IPR000551">
    <property type="entry name" value="MerR-type_HTH_dom"/>
</dbReference>
<evidence type="ECO:0000313" key="5">
    <source>
        <dbReference type="EMBL" id="QVT79755.1"/>
    </source>
</evidence>
<organism evidence="5 6">
    <name type="scientific">Nocardioides aquaticus</name>
    <dbReference type="NCBI Taxonomy" id="160826"/>
    <lineage>
        <taxon>Bacteria</taxon>
        <taxon>Bacillati</taxon>
        <taxon>Actinomycetota</taxon>
        <taxon>Actinomycetes</taxon>
        <taxon>Propionibacteriales</taxon>
        <taxon>Nocardioidaceae</taxon>
        <taxon>Nocardioides</taxon>
    </lineage>
</organism>
<dbReference type="SUPFAM" id="SSF46955">
    <property type="entry name" value="Putative DNA-binding domain"/>
    <property type="match status" value="1"/>
</dbReference>